<dbReference type="PANTHER" id="PTHR33619:SF3">
    <property type="entry name" value="POLYSACCHARIDE EXPORT PROTEIN GFCE-RELATED"/>
    <property type="match status" value="1"/>
</dbReference>
<dbReference type="GO" id="GO:0015288">
    <property type="term" value="F:porin activity"/>
    <property type="evidence" value="ECO:0007669"/>
    <property type="project" value="UniProtKB-KW"/>
</dbReference>
<dbReference type="Pfam" id="PF02563">
    <property type="entry name" value="Poly_export"/>
    <property type="match status" value="1"/>
</dbReference>
<feature type="transmembrane region" description="Helical" evidence="15">
    <location>
        <begin position="26"/>
        <end position="46"/>
    </location>
</feature>
<keyword evidence="11 15" id="KW-0472">Membrane</keyword>
<evidence type="ECO:0000256" key="14">
    <source>
        <dbReference type="ARBA" id="ARBA00023288"/>
    </source>
</evidence>
<keyword evidence="5" id="KW-0762">Sugar transport</keyword>
<keyword evidence="4" id="KW-1134">Transmembrane beta strand</keyword>
<evidence type="ECO:0000256" key="15">
    <source>
        <dbReference type="SAM" id="Phobius"/>
    </source>
</evidence>
<evidence type="ECO:0000259" key="16">
    <source>
        <dbReference type="Pfam" id="PF02563"/>
    </source>
</evidence>
<dbReference type="GO" id="GO:0009279">
    <property type="term" value="C:cell outer membrane"/>
    <property type="evidence" value="ECO:0007669"/>
    <property type="project" value="UniProtKB-SubCell"/>
</dbReference>
<evidence type="ECO:0000256" key="5">
    <source>
        <dbReference type="ARBA" id="ARBA00022597"/>
    </source>
</evidence>
<evidence type="ECO:0000256" key="6">
    <source>
        <dbReference type="ARBA" id="ARBA00022692"/>
    </source>
</evidence>
<accession>S6AC01</accession>
<dbReference type="Gene3D" id="3.30.1950.10">
    <property type="entry name" value="wza like domain"/>
    <property type="match status" value="1"/>
</dbReference>
<keyword evidence="6 15" id="KW-0812">Transmembrane</keyword>
<dbReference type="PANTHER" id="PTHR33619">
    <property type="entry name" value="POLYSACCHARIDE EXPORT PROTEIN GFCE-RELATED"/>
    <property type="match status" value="1"/>
</dbReference>
<keyword evidence="15" id="KW-1133">Transmembrane helix</keyword>
<organism evidence="18 19">
    <name type="scientific">Sulfuricella denitrificans (strain DSM 22764 / NBRC 105220 / skB26)</name>
    <dbReference type="NCBI Taxonomy" id="1163617"/>
    <lineage>
        <taxon>Bacteria</taxon>
        <taxon>Pseudomonadati</taxon>
        <taxon>Pseudomonadota</taxon>
        <taxon>Betaproteobacteria</taxon>
        <taxon>Nitrosomonadales</taxon>
        <taxon>Sulfuricellaceae</taxon>
        <taxon>Sulfuricella</taxon>
    </lineage>
</organism>
<keyword evidence="10" id="KW-0626">Porin</keyword>
<evidence type="ECO:0000256" key="13">
    <source>
        <dbReference type="ARBA" id="ARBA00023237"/>
    </source>
</evidence>
<dbReference type="Gene3D" id="3.10.560.10">
    <property type="entry name" value="Outer membrane lipoprotein wza domain like"/>
    <property type="match status" value="1"/>
</dbReference>
<dbReference type="InterPro" id="IPR003715">
    <property type="entry name" value="Poly_export_N"/>
</dbReference>
<evidence type="ECO:0000256" key="11">
    <source>
        <dbReference type="ARBA" id="ARBA00023136"/>
    </source>
</evidence>
<comment type="similarity">
    <text evidence="2">Belongs to the BexD/CtrA/VexA family.</text>
</comment>
<evidence type="ECO:0000313" key="18">
    <source>
        <dbReference type="EMBL" id="BAN35153.1"/>
    </source>
</evidence>
<keyword evidence="7" id="KW-0732">Signal</keyword>
<keyword evidence="3" id="KW-0813">Transport</keyword>
<protein>
    <recommendedName>
        <fullName evidence="20">Polysaccharide export protein</fullName>
    </recommendedName>
</protein>
<evidence type="ECO:0000313" key="19">
    <source>
        <dbReference type="Proteomes" id="UP000015559"/>
    </source>
</evidence>
<evidence type="ECO:0000256" key="1">
    <source>
        <dbReference type="ARBA" id="ARBA00004571"/>
    </source>
</evidence>
<dbReference type="AlphaFoldDB" id="S6AC01"/>
<dbReference type="EMBL" id="AP013066">
    <property type="protein sequence ID" value="BAN35153.1"/>
    <property type="molecule type" value="Genomic_DNA"/>
</dbReference>
<evidence type="ECO:0000256" key="3">
    <source>
        <dbReference type="ARBA" id="ARBA00022448"/>
    </source>
</evidence>
<dbReference type="STRING" id="1163617.SCD_n01326"/>
<evidence type="ECO:0000256" key="12">
    <source>
        <dbReference type="ARBA" id="ARBA00023139"/>
    </source>
</evidence>
<keyword evidence="12" id="KW-0564">Palmitate</keyword>
<evidence type="ECO:0000256" key="7">
    <source>
        <dbReference type="ARBA" id="ARBA00022729"/>
    </source>
</evidence>
<dbReference type="KEGG" id="sdr:SCD_n01326"/>
<evidence type="ECO:0000256" key="8">
    <source>
        <dbReference type="ARBA" id="ARBA00023047"/>
    </source>
</evidence>
<name>S6AC01_SULDS</name>
<dbReference type="Proteomes" id="UP000015559">
    <property type="component" value="Chromosome"/>
</dbReference>
<dbReference type="GO" id="GO:0046930">
    <property type="term" value="C:pore complex"/>
    <property type="evidence" value="ECO:0007669"/>
    <property type="project" value="UniProtKB-KW"/>
</dbReference>
<proteinExistence type="inferred from homology"/>
<feature type="domain" description="Polysaccharide export protein N-terminal" evidence="16">
    <location>
        <begin position="77"/>
        <end position="150"/>
    </location>
</feature>
<dbReference type="InterPro" id="IPR054765">
    <property type="entry name" value="SLBB_dom"/>
</dbReference>
<keyword evidence="19" id="KW-1185">Reference proteome</keyword>
<evidence type="ECO:0000259" key="17">
    <source>
        <dbReference type="Pfam" id="PF22461"/>
    </source>
</evidence>
<comment type="subcellular location">
    <subcellularLocation>
        <location evidence="1">Cell outer membrane</location>
        <topology evidence="1">Multi-pass membrane protein</topology>
    </subcellularLocation>
</comment>
<gene>
    <name evidence="18" type="ORF">SCD_n01326</name>
</gene>
<dbReference type="HOGENOM" id="CLU_038343_3_2_4"/>
<evidence type="ECO:0000256" key="4">
    <source>
        <dbReference type="ARBA" id="ARBA00022452"/>
    </source>
</evidence>
<feature type="domain" description="SLBB" evidence="17">
    <location>
        <begin position="158"/>
        <end position="238"/>
    </location>
</feature>
<keyword evidence="9" id="KW-0406">Ion transport</keyword>
<evidence type="ECO:0000256" key="9">
    <source>
        <dbReference type="ARBA" id="ARBA00023065"/>
    </source>
</evidence>
<keyword evidence="8" id="KW-0625">Polysaccharide transport</keyword>
<dbReference type="GO" id="GO:0015159">
    <property type="term" value="F:polysaccharide transmembrane transporter activity"/>
    <property type="evidence" value="ECO:0007669"/>
    <property type="project" value="InterPro"/>
</dbReference>
<sequence length="239" mass="25924">MIVCLHQAGMPECDFRQIQVDKMKQNFAGILPAIVLGMILSFTALAEQPVEQAPVEVVKLEPVAMDAAAKVEPVVEEVDSGYQIGPEDVLEISVWKEEGLKKEVLVRPDGGVSFPLIGEIQAAGKTAGQLRKEIAQRLEKFIPDPVVSIAFLKVGGNKIYVIGKVNNPGEFPAGRYVDVLQALSMAKGLTPFAAENGIKIMRKEGGKDIVFPFRYSDVKNGEDLEQNIQLKGGDVVVVP</sequence>
<dbReference type="GO" id="GO:0006811">
    <property type="term" value="P:monoatomic ion transport"/>
    <property type="evidence" value="ECO:0007669"/>
    <property type="project" value="UniProtKB-KW"/>
</dbReference>
<dbReference type="InterPro" id="IPR049712">
    <property type="entry name" value="Poly_export"/>
</dbReference>
<dbReference type="Pfam" id="PF22461">
    <property type="entry name" value="SLBB_2"/>
    <property type="match status" value="1"/>
</dbReference>
<dbReference type="eggNOG" id="COG1596">
    <property type="taxonomic scope" value="Bacteria"/>
</dbReference>
<keyword evidence="13" id="KW-0998">Cell outer membrane</keyword>
<reference evidence="18 19" key="1">
    <citation type="journal article" date="2012" name="Appl. Environ. Microbiol.">
        <title>Draft genome sequence of a psychrotolerant sulfur-oxidizing bacterium, Sulfuricella denitrificans skB26, and proteomic insights into cold adaptation.</title>
        <authorList>
            <person name="Watanabe T."/>
            <person name="Kojima H."/>
            <person name="Fukui M."/>
        </authorList>
    </citation>
    <scope>NUCLEOTIDE SEQUENCE [LARGE SCALE GENOMIC DNA]</scope>
    <source>
        <strain evidence="19">skB26</strain>
    </source>
</reference>
<evidence type="ECO:0000256" key="2">
    <source>
        <dbReference type="ARBA" id="ARBA00009450"/>
    </source>
</evidence>
<evidence type="ECO:0008006" key="20">
    <source>
        <dbReference type="Google" id="ProtNLM"/>
    </source>
</evidence>
<keyword evidence="14" id="KW-0449">Lipoprotein</keyword>
<evidence type="ECO:0000256" key="10">
    <source>
        <dbReference type="ARBA" id="ARBA00023114"/>
    </source>
</evidence>